<name>A0ABV6N740_9PSEU</name>
<dbReference type="Gene3D" id="1.10.10.2840">
    <property type="entry name" value="PucR C-terminal helix-turn-helix domain"/>
    <property type="match status" value="1"/>
</dbReference>
<evidence type="ECO:0000313" key="6">
    <source>
        <dbReference type="Proteomes" id="UP001589810"/>
    </source>
</evidence>
<dbReference type="PANTHER" id="PTHR33744">
    <property type="entry name" value="CARBOHYDRATE DIACID REGULATOR"/>
    <property type="match status" value="1"/>
</dbReference>
<evidence type="ECO:0000259" key="3">
    <source>
        <dbReference type="Pfam" id="PF13556"/>
    </source>
</evidence>
<proteinExistence type="inferred from homology"/>
<sequence>MDDSHSPLTAAVAQEIAAETSRIVGFNVLVTDRDGLVIGSGDQARVGSLHEASVEVVRTLVPAWHDAAQARLLRGVRPGMTLPIVVDGEALGTVGITGSPRQVRRFGLLVQRHTEILVREAILLRSRLLRDRAVADLVRDVVSFDPAVVSAAAVSRRAADLGLDLSRPRTALLIHAADPHAVRSVFPDAVEIATGRFVVLHLGDPMAPCSRLAELLPAVHIGLSDPATGVAELHAACLDASDALAIAPRTTPLHPISDLRVHQLLAGCGPHARSRFAEVTIGPLRAEPEWPTLRATAVAWAESGFTLVRAAESLHIHRNTLLYRLDKITNLLRRPIREPAVGLAVYLACLVV</sequence>
<dbReference type="Proteomes" id="UP001589810">
    <property type="component" value="Unassembled WGS sequence"/>
</dbReference>
<feature type="domain" description="PucR C-terminal helix-turn-helix" evidence="3">
    <location>
        <begin position="293"/>
        <end position="350"/>
    </location>
</feature>
<reference evidence="5 6" key="1">
    <citation type="submission" date="2024-09" db="EMBL/GenBank/DDBJ databases">
        <authorList>
            <person name="Sun Q."/>
            <person name="Mori K."/>
        </authorList>
    </citation>
    <scope>NUCLEOTIDE SEQUENCE [LARGE SCALE GENOMIC DNA]</scope>
    <source>
        <strain evidence="5 6">TBRC 1432</strain>
    </source>
</reference>
<dbReference type="InterPro" id="IPR041522">
    <property type="entry name" value="CdaR_GGDEF"/>
</dbReference>
<dbReference type="InterPro" id="IPR051448">
    <property type="entry name" value="CdaR-like_regulators"/>
</dbReference>
<dbReference type="PANTHER" id="PTHR33744:SF15">
    <property type="entry name" value="CARBOHYDRATE DIACID REGULATOR"/>
    <property type="match status" value="1"/>
</dbReference>
<feature type="domain" description="Putative sugar diacid recognition" evidence="2">
    <location>
        <begin position="8"/>
        <end position="140"/>
    </location>
</feature>
<protein>
    <submittedName>
        <fullName evidence="5">CdaR family transcriptional regulator</fullName>
    </submittedName>
</protein>
<dbReference type="InterPro" id="IPR025736">
    <property type="entry name" value="PucR_C-HTH_dom"/>
</dbReference>
<evidence type="ECO:0000256" key="1">
    <source>
        <dbReference type="ARBA" id="ARBA00006754"/>
    </source>
</evidence>
<dbReference type="InterPro" id="IPR008599">
    <property type="entry name" value="Diacid_rec"/>
</dbReference>
<dbReference type="RefSeq" id="WP_273943807.1">
    <property type="nucleotide sequence ID" value="NZ_CP097263.1"/>
</dbReference>
<feature type="domain" description="CdaR GGDEF-like" evidence="4">
    <location>
        <begin position="153"/>
        <end position="246"/>
    </location>
</feature>
<dbReference type="Pfam" id="PF13556">
    <property type="entry name" value="HTH_30"/>
    <property type="match status" value="1"/>
</dbReference>
<keyword evidence="6" id="KW-1185">Reference proteome</keyword>
<gene>
    <name evidence="5" type="ORF">ACFFH7_43360</name>
</gene>
<dbReference type="EMBL" id="JBHLUD010000016">
    <property type="protein sequence ID" value="MFC0548408.1"/>
    <property type="molecule type" value="Genomic_DNA"/>
</dbReference>
<evidence type="ECO:0000259" key="4">
    <source>
        <dbReference type="Pfam" id="PF17853"/>
    </source>
</evidence>
<comment type="similarity">
    <text evidence="1">Belongs to the CdaR family.</text>
</comment>
<organism evidence="5 6">
    <name type="scientific">Kutzneria chonburiensis</name>
    <dbReference type="NCBI Taxonomy" id="1483604"/>
    <lineage>
        <taxon>Bacteria</taxon>
        <taxon>Bacillati</taxon>
        <taxon>Actinomycetota</taxon>
        <taxon>Actinomycetes</taxon>
        <taxon>Pseudonocardiales</taxon>
        <taxon>Pseudonocardiaceae</taxon>
        <taxon>Kutzneria</taxon>
    </lineage>
</organism>
<evidence type="ECO:0000313" key="5">
    <source>
        <dbReference type="EMBL" id="MFC0548408.1"/>
    </source>
</evidence>
<dbReference type="Pfam" id="PF17853">
    <property type="entry name" value="GGDEF_2"/>
    <property type="match status" value="1"/>
</dbReference>
<evidence type="ECO:0000259" key="2">
    <source>
        <dbReference type="Pfam" id="PF05651"/>
    </source>
</evidence>
<dbReference type="Pfam" id="PF05651">
    <property type="entry name" value="Diacid_rec"/>
    <property type="match status" value="1"/>
</dbReference>
<accession>A0ABV6N740</accession>
<comment type="caution">
    <text evidence="5">The sequence shown here is derived from an EMBL/GenBank/DDBJ whole genome shotgun (WGS) entry which is preliminary data.</text>
</comment>
<dbReference type="InterPro" id="IPR042070">
    <property type="entry name" value="PucR_C-HTH_sf"/>
</dbReference>